<dbReference type="SUPFAM" id="SSF56349">
    <property type="entry name" value="DNA breaking-rejoining enzymes"/>
    <property type="match status" value="1"/>
</dbReference>
<dbReference type="InterPro" id="IPR044068">
    <property type="entry name" value="CB"/>
</dbReference>
<evidence type="ECO:0000313" key="8">
    <source>
        <dbReference type="EMBL" id="NML10203.1"/>
    </source>
</evidence>
<protein>
    <submittedName>
        <fullName evidence="8">Site-specific integrase</fullName>
    </submittedName>
</protein>
<dbReference type="Pfam" id="PF13356">
    <property type="entry name" value="Arm-DNA-bind_3"/>
    <property type="match status" value="1"/>
</dbReference>
<evidence type="ECO:0000259" key="7">
    <source>
        <dbReference type="PROSITE" id="PS51900"/>
    </source>
</evidence>
<evidence type="ECO:0000256" key="5">
    <source>
        <dbReference type="PROSITE-ProRule" id="PRU01248"/>
    </source>
</evidence>
<gene>
    <name evidence="8" type="ORF">HHL08_08560</name>
</gene>
<comment type="similarity">
    <text evidence="1">Belongs to the 'phage' integrase family.</text>
</comment>
<dbReference type="Proteomes" id="UP000519023">
    <property type="component" value="Unassembled WGS sequence"/>
</dbReference>
<feature type="domain" description="Core-binding (CB)" evidence="7">
    <location>
        <begin position="105"/>
        <end position="185"/>
    </location>
</feature>
<dbReference type="Gene3D" id="3.30.160.390">
    <property type="entry name" value="Integrase, DNA-binding domain"/>
    <property type="match status" value="1"/>
</dbReference>
<reference evidence="8 9" key="1">
    <citation type="submission" date="2020-04" db="EMBL/GenBank/DDBJ databases">
        <title>Sphingobium sp. AR-3-1 isolated from Arctic soil.</title>
        <authorList>
            <person name="Dahal R.H."/>
            <person name="Chaudhary D.K."/>
        </authorList>
    </citation>
    <scope>NUCLEOTIDE SEQUENCE [LARGE SCALE GENOMIC DNA]</scope>
    <source>
        <strain evidence="8 9">AR-3-1</strain>
    </source>
</reference>
<dbReference type="InterPro" id="IPR013762">
    <property type="entry name" value="Integrase-like_cat_sf"/>
</dbReference>
<dbReference type="GO" id="GO:0015074">
    <property type="term" value="P:DNA integration"/>
    <property type="evidence" value="ECO:0007669"/>
    <property type="project" value="UniProtKB-KW"/>
</dbReference>
<name>A0A7X9WUR9_9SPHN</name>
<dbReference type="GO" id="GO:0006310">
    <property type="term" value="P:DNA recombination"/>
    <property type="evidence" value="ECO:0007669"/>
    <property type="project" value="UniProtKB-KW"/>
</dbReference>
<dbReference type="InterPro" id="IPR038488">
    <property type="entry name" value="Integrase_DNA-bd_sf"/>
</dbReference>
<dbReference type="PROSITE" id="PS51898">
    <property type="entry name" value="TYR_RECOMBINASE"/>
    <property type="match status" value="1"/>
</dbReference>
<evidence type="ECO:0000259" key="6">
    <source>
        <dbReference type="PROSITE" id="PS51898"/>
    </source>
</evidence>
<dbReference type="EMBL" id="JABBFV010000005">
    <property type="protein sequence ID" value="NML10203.1"/>
    <property type="molecule type" value="Genomic_DNA"/>
</dbReference>
<dbReference type="InterPro" id="IPR050808">
    <property type="entry name" value="Phage_Integrase"/>
</dbReference>
<keyword evidence="3 5" id="KW-0238">DNA-binding</keyword>
<accession>A0A7X9WUR9</accession>
<dbReference type="PANTHER" id="PTHR30629">
    <property type="entry name" value="PROPHAGE INTEGRASE"/>
    <property type="match status" value="1"/>
</dbReference>
<feature type="domain" description="Tyr recombinase" evidence="6">
    <location>
        <begin position="206"/>
        <end position="408"/>
    </location>
</feature>
<dbReference type="InterPro" id="IPR002104">
    <property type="entry name" value="Integrase_catalytic"/>
</dbReference>
<dbReference type="GO" id="GO:0003677">
    <property type="term" value="F:DNA binding"/>
    <property type="evidence" value="ECO:0007669"/>
    <property type="project" value="UniProtKB-UniRule"/>
</dbReference>
<dbReference type="InterPro" id="IPR011010">
    <property type="entry name" value="DNA_brk_join_enz"/>
</dbReference>
<evidence type="ECO:0000256" key="4">
    <source>
        <dbReference type="ARBA" id="ARBA00023172"/>
    </source>
</evidence>
<evidence type="ECO:0000256" key="2">
    <source>
        <dbReference type="ARBA" id="ARBA00022908"/>
    </source>
</evidence>
<organism evidence="8 9">
    <name type="scientific">Sphingobium psychrophilum</name>
    <dbReference type="NCBI Taxonomy" id="2728834"/>
    <lineage>
        <taxon>Bacteria</taxon>
        <taxon>Pseudomonadati</taxon>
        <taxon>Pseudomonadota</taxon>
        <taxon>Alphaproteobacteria</taxon>
        <taxon>Sphingomonadales</taxon>
        <taxon>Sphingomonadaceae</taxon>
        <taxon>Sphingobium</taxon>
    </lineage>
</organism>
<dbReference type="Gene3D" id="1.10.443.10">
    <property type="entry name" value="Intergrase catalytic core"/>
    <property type="match status" value="1"/>
</dbReference>
<comment type="caution">
    <text evidence="8">The sequence shown here is derived from an EMBL/GenBank/DDBJ whole genome shotgun (WGS) entry which is preliminary data.</text>
</comment>
<dbReference type="Pfam" id="PF00589">
    <property type="entry name" value="Phage_integrase"/>
    <property type="match status" value="1"/>
</dbReference>
<keyword evidence="2" id="KW-0229">DNA integration</keyword>
<keyword evidence="9" id="KW-1185">Reference proteome</keyword>
<evidence type="ECO:0000256" key="3">
    <source>
        <dbReference type="ARBA" id="ARBA00023125"/>
    </source>
</evidence>
<dbReference type="Gene3D" id="1.10.150.130">
    <property type="match status" value="1"/>
</dbReference>
<dbReference type="PANTHER" id="PTHR30629:SF2">
    <property type="entry name" value="PROPHAGE INTEGRASE INTS-RELATED"/>
    <property type="match status" value="1"/>
</dbReference>
<dbReference type="AlphaFoldDB" id="A0A7X9WUR9"/>
<dbReference type="InterPro" id="IPR025166">
    <property type="entry name" value="Integrase_DNA_bind_dom"/>
</dbReference>
<evidence type="ECO:0000256" key="1">
    <source>
        <dbReference type="ARBA" id="ARBA00008857"/>
    </source>
</evidence>
<sequence length="427" mass="47661">MTKNGIEAAIAKLRSEPGKRIELRDDKEAGLLIRAGERGASWSLAVRLQDGQRTRIKLGTWPGMGIAEARAAARVARTQIDQGSNPNERKRVARRTAAIASLNRKTLSEVIEDYDKAVLSQHRRGAQTKRALDGKRGLLRTLLNRQPESIMKAEISDLVKKHAKTAPIAANRNLAYASAFFNWCVDEGVLAENPAEKVRKPSKENERERFHTIGELKEIWAAAGTLGYPFAQLFRLLIVLPNRREEVAAMPVEHLDLASDRAPGDAVWLLPGARTKMNNALRVPLSRLARSIIIEAMEHPDRPKDSKLVFTTTGDTPVSGFTKGRRRLDQAIQAARIKRTGDEETPEMPHWVVHDLRTTFNTHGCEILGIPPHVADRILNHVATATRSKIMRVYNKSELFEPRKEALSAWASLLEQRVIPSSKLVVS</sequence>
<dbReference type="InterPro" id="IPR010998">
    <property type="entry name" value="Integrase_recombinase_N"/>
</dbReference>
<keyword evidence="4" id="KW-0233">DNA recombination</keyword>
<evidence type="ECO:0000313" key="9">
    <source>
        <dbReference type="Proteomes" id="UP000519023"/>
    </source>
</evidence>
<dbReference type="PROSITE" id="PS51900">
    <property type="entry name" value="CB"/>
    <property type="match status" value="1"/>
</dbReference>
<proteinExistence type="inferred from homology"/>
<dbReference type="CDD" id="cd00801">
    <property type="entry name" value="INT_P4_C"/>
    <property type="match status" value="1"/>
</dbReference>